<keyword evidence="2" id="KW-1185">Reference proteome</keyword>
<dbReference type="InParanoid" id="F4WWK6"/>
<proteinExistence type="predicted"/>
<evidence type="ECO:0000313" key="2">
    <source>
        <dbReference type="Proteomes" id="UP000007755"/>
    </source>
</evidence>
<protein>
    <submittedName>
        <fullName evidence="1">Uncharacterized protein</fullName>
    </submittedName>
</protein>
<organism evidence="2">
    <name type="scientific">Acromyrmex echinatior</name>
    <name type="common">Panamanian leafcutter ant</name>
    <name type="synonym">Acromyrmex octospinosus echinatior</name>
    <dbReference type="NCBI Taxonomy" id="103372"/>
    <lineage>
        <taxon>Eukaryota</taxon>
        <taxon>Metazoa</taxon>
        <taxon>Ecdysozoa</taxon>
        <taxon>Arthropoda</taxon>
        <taxon>Hexapoda</taxon>
        <taxon>Insecta</taxon>
        <taxon>Pterygota</taxon>
        <taxon>Neoptera</taxon>
        <taxon>Endopterygota</taxon>
        <taxon>Hymenoptera</taxon>
        <taxon>Apocrita</taxon>
        <taxon>Aculeata</taxon>
        <taxon>Formicoidea</taxon>
        <taxon>Formicidae</taxon>
        <taxon>Myrmicinae</taxon>
        <taxon>Acromyrmex</taxon>
    </lineage>
</organism>
<dbReference type="EMBL" id="GL888409">
    <property type="protein sequence ID" value="EGI61412.1"/>
    <property type="molecule type" value="Genomic_DNA"/>
</dbReference>
<gene>
    <name evidence="1" type="ORF">G5I_10320</name>
</gene>
<name>F4WWK6_ACREC</name>
<reference evidence="1" key="1">
    <citation type="submission" date="2011-02" db="EMBL/GenBank/DDBJ databases">
        <title>The genome of the leaf-cutting ant Acromyrmex echinatior suggests key adaptations to social evolution and fungus farming.</title>
        <authorList>
            <person name="Nygaard S."/>
            <person name="Zhang G."/>
        </authorList>
    </citation>
    <scope>NUCLEOTIDE SEQUENCE</scope>
</reference>
<dbReference type="AlphaFoldDB" id="F4WWK6"/>
<dbReference type="Proteomes" id="UP000007755">
    <property type="component" value="Unassembled WGS sequence"/>
</dbReference>
<sequence>MMRLLRLPFIVEVHCYVALSTTTALRICGKRDMISSTAAFWVKLIGPTLYDPRKVLLFSTSIRETDILERDRKSTALLFFGLRPLSSAQHWIASYEDLPEYGGTYMDLPRSAPVVRKHLDRVRNRHRRINIHSSVRKARRPHNRMGGSPREGAPISSMVHGWIRDQGLSFNFENIKEHKDIPNSDSSRIAKKIFGRCTEFNLRTLYASGINPACYKCRKSQTEALNSVCEKLKLMSGMVLELIRSVLQVMGRCLEIIAKYFMGSKWEITTNMYTRRVLTQGLEGNAGCGEVLVGAGDT</sequence>
<accession>F4WWK6</accession>
<evidence type="ECO:0000313" key="1">
    <source>
        <dbReference type="EMBL" id="EGI61412.1"/>
    </source>
</evidence>